<proteinExistence type="predicted"/>
<name>A0A7S0IR15_9EUKA</name>
<accession>A0A7S0IR15</accession>
<dbReference type="AlphaFoldDB" id="A0A7S0IR15"/>
<evidence type="ECO:0000256" key="1">
    <source>
        <dbReference type="SAM" id="Coils"/>
    </source>
</evidence>
<feature type="coiled-coil region" evidence="1">
    <location>
        <begin position="162"/>
        <end position="278"/>
    </location>
</feature>
<feature type="coiled-coil region" evidence="1">
    <location>
        <begin position="88"/>
        <end position="129"/>
    </location>
</feature>
<reference evidence="3" key="1">
    <citation type="submission" date="2021-01" db="EMBL/GenBank/DDBJ databases">
        <authorList>
            <person name="Corre E."/>
            <person name="Pelletier E."/>
            <person name="Niang G."/>
            <person name="Scheremetjew M."/>
            <person name="Finn R."/>
            <person name="Kale V."/>
            <person name="Holt S."/>
            <person name="Cochrane G."/>
            <person name="Meng A."/>
            <person name="Brown T."/>
            <person name="Cohen L."/>
        </authorList>
    </citation>
    <scope>NUCLEOTIDE SEQUENCE</scope>
    <source>
        <strain evidence="3">RCC1130</strain>
    </source>
</reference>
<protein>
    <submittedName>
        <fullName evidence="3">Uncharacterized protein</fullName>
    </submittedName>
</protein>
<sequence length="428" mass="46351">MMVGFGSSHDALVSSARELLIDFERVNFAAVLSSSTILSPEAAGASGAALSGSPDSTATPIVRSDFSPLAIGESLPGVERNPVLLLQLDSLRDRLAAEEKSTAQLLDENARLSLDVRSLAQQLKQERAAGNAVLKRSMHAAPCEGAEVDAGEGHPTTNGLTLASAASQILMLRREVKFLQKQWNTARRDVEGSARRDELLQLQEQVAEAQKRATEAEASAKSATARQRTLIRELSSARAKLSAQHARIERRSAAQTEAAALRAQLHRVQEQLVNSQQQLKQRLLRDELRGGEAACNAITDSPLAERGGVGLAGAEALVTQLLLTFELGAIEQSALEMGAELAAMKAVRQDSTMIRLREAEEDRVRLTTELANALERLALFQEEKEMLRSNQQRSGDSSQAALPPKGPTDDLKNRAQSFAMQFRKGPRK</sequence>
<organism evidence="3">
    <name type="scientific">Calcidiscus leptoporus</name>
    <dbReference type="NCBI Taxonomy" id="127549"/>
    <lineage>
        <taxon>Eukaryota</taxon>
        <taxon>Haptista</taxon>
        <taxon>Haptophyta</taxon>
        <taxon>Prymnesiophyceae</taxon>
        <taxon>Coccolithales</taxon>
        <taxon>Calcidiscaceae</taxon>
        <taxon>Calcidiscus</taxon>
    </lineage>
</organism>
<evidence type="ECO:0000256" key="2">
    <source>
        <dbReference type="SAM" id="MobiDB-lite"/>
    </source>
</evidence>
<dbReference type="EMBL" id="HBER01009227">
    <property type="protein sequence ID" value="CAD8529332.1"/>
    <property type="molecule type" value="Transcribed_RNA"/>
</dbReference>
<keyword evidence="1" id="KW-0175">Coiled coil</keyword>
<gene>
    <name evidence="3" type="ORF">CLEP1334_LOCUS4584</name>
</gene>
<feature type="compositionally biased region" description="Polar residues" evidence="2">
    <location>
        <begin position="388"/>
        <end position="400"/>
    </location>
</feature>
<evidence type="ECO:0000313" key="3">
    <source>
        <dbReference type="EMBL" id="CAD8529332.1"/>
    </source>
</evidence>
<feature type="region of interest" description="Disordered" evidence="2">
    <location>
        <begin position="386"/>
        <end position="428"/>
    </location>
</feature>